<evidence type="ECO:0000259" key="1">
    <source>
        <dbReference type="Pfam" id="PF16552"/>
    </source>
</evidence>
<dbReference type="GO" id="GO:0031419">
    <property type="term" value="F:cobalamin binding"/>
    <property type="evidence" value="ECO:0007669"/>
    <property type="project" value="InterPro"/>
</dbReference>
<dbReference type="InterPro" id="IPR016176">
    <property type="entry name" value="Cbl-dep_enz_cat"/>
</dbReference>
<sequence length="114" mass="12892">MERGDDYEQRRERLKGLSDEELKDRFWELLNKIVEPIVEEARTHTSPSIERSVLLRMGFSSIEAKGLVTNISERGLLGCGAGGIVYRVAQKNKVDVRSAGLGLIEGKYWEDIDP</sequence>
<dbReference type="GO" id="GO:0003824">
    <property type="term" value="F:catalytic activity"/>
    <property type="evidence" value="ECO:0007669"/>
    <property type="project" value="InterPro"/>
</dbReference>
<dbReference type="SUPFAM" id="SSF51703">
    <property type="entry name" value="Cobalamin (vitamin B12)-dependent enzymes"/>
    <property type="match status" value="1"/>
</dbReference>
<reference evidence="2" key="1">
    <citation type="journal article" date="2021" name="Environ. Microbiol.">
        <title>Genomic characterization of three novel Desulfobacterota classes expand the metabolic and phylogenetic diversity of the phylum.</title>
        <authorList>
            <person name="Murphy C.L."/>
            <person name="Biggerstaff J."/>
            <person name="Eichhorn A."/>
            <person name="Ewing E."/>
            <person name="Shahan R."/>
            <person name="Soriano D."/>
            <person name="Stewart S."/>
            <person name="VanMol K."/>
            <person name="Walker R."/>
            <person name="Walters P."/>
            <person name="Elshahed M.S."/>
            <person name="Youssef N.H."/>
        </authorList>
    </citation>
    <scope>NUCLEOTIDE SEQUENCE</scope>
    <source>
        <strain evidence="2">Zod_Metabat.24</strain>
    </source>
</reference>
<dbReference type="Proteomes" id="UP000809273">
    <property type="component" value="Unassembled WGS sequence"/>
</dbReference>
<evidence type="ECO:0000313" key="2">
    <source>
        <dbReference type="EMBL" id="MBN1573403.1"/>
    </source>
</evidence>
<dbReference type="Gene3D" id="6.10.250.2220">
    <property type="match status" value="1"/>
</dbReference>
<name>A0A9D8KFV5_9DELT</name>
<organism evidence="2 3">
    <name type="scientific">Candidatus Zymogenus saltonus</name>
    <dbReference type="NCBI Taxonomy" id="2844893"/>
    <lineage>
        <taxon>Bacteria</taxon>
        <taxon>Deltaproteobacteria</taxon>
        <taxon>Candidatus Zymogenia</taxon>
        <taxon>Candidatus Zymogeniales</taxon>
        <taxon>Candidatus Zymogenaceae</taxon>
        <taxon>Candidatus Zymogenus</taxon>
    </lineage>
</organism>
<dbReference type="AlphaFoldDB" id="A0A9D8KFV5"/>
<accession>A0A9D8KFV5</accession>
<dbReference type="Gene3D" id="1.10.8.1000">
    <property type="entry name" value="Ornithine 4,5 aminomutase S component, alpha subunit-like"/>
    <property type="match status" value="1"/>
</dbReference>
<protein>
    <submittedName>
        <fullName evidence="2">Ornithine aminomutase subunit alpha</fullName>
    </submittedName>
</protein>
<dbReference type="InterPro" id="IPR015130">
    <property type="entry name" value="Lys-AminoMut_A"/>
</dbReference>
<feature type="domain" description="D-Lysine 5,6-aminomutase alpha subunit" evidence="1">
    <location>
        <begin position="3"/>
        <end position="113"/>
    </location>
</feature>
<evidence type="ECO:0000313" key="3">
    <source>
        <dbReference type="Proteomes" id="UP000809273"/>
    </source>
</evidence>
<reference evidence="2" key="2">
    <citation type="submission" date="2021-01" db="EMBL/GenBank/DDBJ databases">
        <authorList>
            <person name="Hahn C.R."/>
            <person name="Youssef N.H."/>
            <person name="Elshahed M."/>
        </authorList>
    </citation>
    <scope>NUCLEOTIDE SEQUENCE</scope>
    <source>
        <strain evidence="2">Zod_Metabat.24</strain>
    </source>
</reference>
<dbReference type="EMBL" id="JAFGIX010000047">
    <property type="protein sequence ID" value="MBN1573403.1"/>
    <property type="molecule type" value="Genomic_DNA"/>
</dbReference>
<proteinExistence type="predicted"/>
<gene>
    <name evidence="2" type="ORF">JW984_09440</name>
</gene>
<dbReference type="Pfam" id="PF16552">
    <property type="entry name" value="OAM_alpha"/>
    <property type="match status" value="1"/>
</dbReference>
<comment type="caution">
    <text evidence="2">The sequence shown here is derived from an EMBL/GenBank/DDBJ whole genome shotgun (WGS) entry which is preliminary data.</text>
</comment>